<proteinExistence type="predicted"/>
<dbReference type="NCBIfam" id="NF045728">
    <property type="entry name" value="glycosyl_F510_1955"/>
    <property type="match status" value="1"/>
</dbReference>
<dbReference type="SUPFAM" id="SSF110296">
    <property type="entry name" value="Oligoxyloglucan reducing end-specific cellobiohydrolase"/>
    <property type="match status" value="1"/>
</dbReference>
<protein>
    <recommendedName>
        <fullName evidence="4">BNR/Asp-box repeat-containing protein</fullName>
    </recommendedName>
</protein>
<dbReference type="STRING" id="1196353.SAMN05444921_126106"/>
<reference evidence="3" key="1">
    <citation type="submission" date="2016-10" db="EMBL/GenBank/DDBJ databases">
        <authorList>
            <person name="Varghese N."/>
            <person name="Submissions S."/>
        </authorList>
    </citation>
    <scope>NUCLEOTIDE SEQUENCE [LARGE SCALE GENOMIC DNA]</scope>
    <source>
        <strain evidence="3">CGMCC 4.7042</strain>
    </source>
</reference>
<dbReference type="PROSITE" id="PS51257">
    <property type="entry name" value="PROKAR_LIPOPROTEIN"/>
    <property type="match status" value="1"/>
</dbReference>
<keyword evidence="1" id="KW-0732">Signal</keyword>
<evidence type="ECO:0008006" key="4">
    <source>
        <dbReference type="Google" id="ProtNLM"/>
    </source>
</evidence>
<dbReference type="EMBL" id="FNHI01000026">
    <property type="protein sequence ID" value="SDN41857.1"/>
    <property type="molecule type" value="Genomic_DNA"/>
</dbReference>
<dbReference type="OrthoDB" id="9764804at2"/>
<evidence type="ECO:0000256" key="1">
    <source>
        <dbReference type="SAM" id="SignalP"/>
    </source>
</evidence>
<organism evidence="2 3">
    <name type="scientific">Streptomyces wuyuanensis</name>
    <dbReference type="NCBI Taxonomy" id="1196353"/>
    <lineage>
        <taxon>Bacteria</taxon>
        <taxon>Bacillati</taxon>
        <taxon>Actinomycetota</taxon>
        <taxon>Actinomycetes</taxon>
        <taxon>Kitasatosporales</taxon>
        <taxon>Streptomycetaceae</taxon>
        <taxon>Streptomyces</taxon>
    </lineage>
</organism>
<feature type="signal peptide" evidence="1">
    <location>
        <begin position="1"/>
        <end position="25"/>
    </location>
</feature>
<dbReference type="CDD" id="cd15482">
    <property type="entry name" value="Sialidase_non-viral"/>
    <property type="match status" value="1"/>
</dbReference>
<dbReference type="Gene3D" id="2.130.10.10">
    <property type="entry name" value="YVTN repeat-like/Quinoprotein amine dehydrogenase"/>
    <property type="match status" value="3"/>
</dbReference>
<gene>
    <name evidence="2" type="ORF">SAMN05444921_126106</name>
</gene>
<dbReference type="AlphaFoldDB" id="A0A1H0B872"/>
<dbReference type="InterPro" id="IPR015943">
    <property type="entry name" value="WD40/YVTN_repeat-like_dom_sf"/>
</dbReference>
<dbReference type="GeneID" id="40833400"/>
<evidence type="ECO:0000313" key="2">
    <source>
        <dbReference type="EMBL" id="SDN41857.1"/>
    </source>
</evidence>
<dbReference type="RefSeq" id="WP_093660741.1">
    <property type="nucleotide sequence ID" value="NZ_FNHI01000026.1"/>
</dbReference>
<accession>A0A1H0B872</accession>
<evidence type="ECO:0000313" key="3">
    <source>
        <dbReference type="Proteomes" id="UP000199063"/>
    </source>
</evidence>
<name>A0A1H0B872_9ACTN</name>
<feature type="chain" id="PRO_5039288289" description="BNR/Asp-box repeat-containing protein" evidence="1">
    <location>
        <begin position="26"/>
        <end position="296"/>
    </location>
</feature>
<keyword evidence="3" id="KW-1185">Reference proteome</keyword>
<dbReference type="Proteomes" id="UP000199063">
    <property type="component" value="Unassembled WGS sequence"/>
</dbReference>
<dbReference type="InterPro" id="IPR054817">
    <property type="entry name" value="Glycosyl_F510_1955-like"/>
</dbReference>
<sequence>MKNTPKRPLAATVILALGLAVTACSGDSDKTSAAGAASPEPSAVVHGHVHGLGINPADSRLYVASHEGVYTLGEDGTAQRVGNSKDDFMGFTVVKANTFLASGHPAHGTSGHSSHGLIQSTDSGKTWKTRSLAGEADFHSLDYAHGTIYGYDSTNALLRVSKDGATWVDRAGLQALDIAVSPEDSDTVLATTADGVAKSTDGGRTFAAGKRPMMAFLSWVTPEALYGMDDSGGLSRSTDGGSTWSKAGSVPGGQAQALTAVDARHILAATQTGVYESRDGGKTFTKRFAVEAGDGH</sequence>